<sequence>MSCFDEMGVDEEDLQGTVEEKEDEANPGHKALKKEGEGTSSHKEKPYFCSWCEKRFTSASSLKTCIKVHRETLPLQRLWEVLLAFHRPEETPDNPQRRRLKL</sequence>
<keyword evidence="1" id="KW-0863">Zinc-finger</keyword>
<comment type="caution">
    <text evidence="4">The sequence shown here is derived from an EMBL/GenBank/DDBJ whole genome shotgun (WGS) entry which is preliminary data.</text>
</comment>
<evidence type="ECO:0000256" key="2">
    <source>
        <dbReference type="SAM" id="MobiDB-lite"/>
    </source>
</evidence>
<dbReference type="Gene3D" id="3.30.160.60">
    <property type="entry name" value="Classic Zinc Finger"/>
    <property type="match status" value="1"/>
</dbReference>
<dbReference type="InterPro" id="IPR036236">
    <property type="entry name" value="Znf_C2H2_sf"/>
</dbReference>
<evidence type="ECO:0000256" key="1">
    <source>
        <dbReference type="PROSITE-ProRule" id="PRU00042"/>
    </source>
</evidence>
<protein>
    <recommendedName>
        <fullName evidence="3">C2H2-type domain-containing protein</fullName>
    </recommendedName>
</protein>
<gene>
    <name evidence="4" type="ORF">UPYG_G00054650</name>
</gene>
<dbReference type="SUPFAM" id="SSF57667">
    <property type="entry name" value="beta-beta-alpha zinc fingers"/>
    <property type="match status" value="1"/>
</dbReference>
<reference evidence="4 5" key="1">
    <citation type="submission" date="2024-06" db="EMBL/GenBank/DDBJ databases">
        <authorList>
            <person name="Pan Q."/>
            <person name="Wen M."/>
            <person name="Jouanno E."/>
            <person name="Zahm M."/>
            <person name="Klopp C."/>
            <person name="Cabau C."/>
            <person name="Louis A."/>
            <person name="Berthelot C."/>
            <person name="Parey E."/>
            <person name="Roest Crollius H."/>
            <person name="Montfort J."/>
            <person name="Robinson-Rechavi M."/>
            <person name="Bouchez O."/>
            <person name="Lampietro C."/>
            <person name="Lopez Roques C."/>
            <person name="Donnadieu C."/>
            <person name="Postlethwait J."/>
            <person name="Bobe J."/>
            <person name="Verreycken H."/>
            <person name="Guiguen Y."/>
        </authorList>
    </citation>
    <scope>NUCLEOTIDE SEQUENCE [LARGE SCALE GENOMIC DNA]</scope>
    <source>
        <strain evidence="4">Up_M1</strain>
        <tissue evidence="4">Testis</tissue>
    </source>
</reference>
<feature type="compositionally biased region" description="Acidic residues" evidence="2">
    <location>
        <begin position="7"/>
        <end position="25"/>
    </location>
</feature>
<keyword evidence="1" id="KW-0479">Metal-binding</keyword>
<dbReference type="InterPro" id="IPR013087">
    <property type="entry name" value="Znf_C2H2_type"/>
</dbReference>
<keyword evidence="1" id="KW-0862">Zinc</keyword>
<organism evidence="4 5">
    <name type="scientific">Umbra pygmaea</name>
    <name type="common">Eastern mudminnow</name>
    <dbReference type="NCBI Taxonomy" id="75934"/>
    <lineage>
        <taxon>Eukaryota</taxon>
        <taxon>Metazoa</taxon>
        <taxon>Chordata</taxon>
        <taxon>Craniata</taxon>
        <taxon>Vertebrata</taxon>
        <taxon>Euteleostomi</taxon>
        <taxon>Actinopterygii</taxon>
        <taxon>Neopterygii</taxon>
        <taxon>Teleostei</taxon>
        <taxon>Protacanthopterygii</taxon>
        <taxon>Esociformes</taxon>
        <taxon>Umbridae</taxon>
        <taxon>Umbra</taxon>
    </lineage>
</organism>
<evidence type="ECO:0000259" key="3">
    <source>
        <dbReference type="PROSITE" id="PS50157"/>
    </source>
</evidence>
<dbReference type="AlphaFoldDB" id="A0ABD0XN41"/>
<proteinExistence type="predicted"/>
<keyword evidence="5" id="KW-1185">Reference proteome</keyword>
<dbReference type="PROSITE" id="PS50157">
    <property type="entry name" value="ZINC_FINGER_C2H2_2"/>
    <property type="match status" value="1"/>
</dbReference>
<dbReference type="GO" id="GO:0008270">
    <property type="term" value="F:zinc ion binding"/>
    <property type="evidence" value="ECO:0007669"/>
    <property type="project" value="UniProtKB-KW"/>
</dbReference>
<feature type="compositionally biased region" description="Basic and acidic residues" evidence="2">
    <location>
        <begin position="33"/>
        <end position="44"/>
    </location>
</feature>
<evidence type="ECO:0000313" key="4">
    <source>
        <dbReference type="EMBL" id="KAL1005110.1"/>
    </source>
</evidence>
<accession>A0ABD0XN41</accession>
<dbReference type="EMBL" id="JAGEUA010000002">
    <property type="protein sequence ID" value="KAL1005110.1"/>
    <property type="molecule type" value="Genomic_DNA"/>
</dbReference>
<name>A0ABD0XN41_UMBPY</name>
<feature type="domain" description="C2H2-type" evidence="3">
    <location>
        <begin position="47"/>
        <end position="74"/>
    </location>
</feature>
<feature type="region of interest" description="Disordered" evidence="2">
    <location>
        <begin position="1"/>
        <end position="44"/>
    </location>
</feature>
<dbReference type="Proteomes" id="UP001557470">
    <property type="component" value="Unassembled WGS sequence"/>
</dbReference>
<evidence type="ECO:0000313" key="5">
    <source>
        <dbReference type="Proteomes" id="UP001557470"/>
    </source>
</evidence>